<organism evidence="3 4">
    <name type="scientific">Pseudovibrio japonicus</name>
    <dbReference type="NCBI Taxonomy" id="366534"/>
    <lineage>
        <taxon>Bacteria</taxon>
        <taxon>Pseudomonadati</taxon>
        <taxon>Pseudomonadota</taxon>
        <taxon>Alphaproteobacteria</taxon>
        <taxon>Hyphomicrobiales</taxon>
        <taxon>Stappiaceae</taxon>
        <taxon>Pseudovibrio</taxon>
    </lineage>
</organism>
<evidence type="ECO:0000313" key="3">
    <source>
        <dbReference type="EMBL" id="GHB45285.1"/>
    </source>
</evidence>
<keyword evidence="1" id="KW-1133">Transmembrane helix</keyword>
<keyword evidence="1" id="KW-0812">Transmembrane</keyword>
<sequence>MRAHRKLGKKILHITAHDAGAAAIEFAILLPLLLFLFVGMVELTTALSYDRRVSKTAASIADLVARAQDVSTSINDIERAIEHQMTPFEDAAVEVRVGMVLIVNQLPEVVWGWANNTTAWTQGNEPEGITFPDTMLTTGQYYLVATANFEYTPLLGSVMSNLSEHLTGDKGNFLSIPLSDSFILRPRGVSCVEYLDNCANYPPE</sequence>
<proteinExistence type="predicted"/>
<keyword evidence="1" id="KW-0472">Membrane</keyword>
<keyword evidence="4" id="KW-1185">Reference proteome</keyword>
<dbReference type="EMBL" id="BMXE01000008">
    <property type="protein sequence ID" value="GHB45285.1"/>
    <property type="molecule type" value="Genomic_DNA"/>
</dbReference>
<comment type="caution">
    <text evidence="3">The sequence shown here is derived from an EMBL/GenBank/DDBJ whole genome shotgun (WGS) entry which is preliminary data.</text>
</comment>
<evidence type="ECO:0000313" key="4">
    <source>
        <dbReference type="Proteomes" id="UP000637980"/>
    </source>
</evidence>
<dbReference type="InterPro" id="IPR012495">
    <property type="entry name" value="TadE-like_dom"/>
</dbReference>
<reference evidence="4" key="1">
    <citation type="journal article" date="2019" name="Int. J. Syst. Evol. Microbiol.">
        <title>The Global Catalogue of Microorganisms (GCM) 10K type strain sequencing project: providing services to taxonomists for standard genome sequencing and annotation.</title>
        <authorList>
            <consortium name="The Broad Institute Genomics Platform"/>
            <consortium name="The Broad Institute Genome Sequencing Center for Infectious Disease"/>
            <person name="Wu L."/>
            <person name="Ma J."/>
        </authorList>
    </citation>
    <scope>NUCLEOTIDE SEQUENCE [LARGE SCALE GENOMIC DNA]</scope>
    <source>
        <strain evidence="4">KCTC 12861</strain>
    </source>
</reference>
<dbReference type="Pfam" id="PF07811">
    <property type="entry name" value="TadE"/>
    <property type="match status" value="1"/>
</dbReference>
<evidence type="ECO:0000256" key="1">
    <source>
        <dbReference type="SAM" id="Phobius"/>
    </source>
</evidence>
<dbReference type="RefSeq" id="WP_189438415.1">
    <property type="nucleotide sequence ID" value="NZ_BMXE01000008.1"/>
</dbReference>
<protein>
    <recommendedName>
        <fullName evidence="2">TadE-like domain-containing protein</fullName>
    </recommendedName>
</protein>
<feature type="domain" description="TadE-like" evidence="2">
    <location>
        <begin position="20"/>
        <end position="60"/>
    </location>
</feature>
<accession>A0ABQ3EL55</accession>
<dbReference type="Proteomes" id="UP000637980">
    <property type="component" value="Unassembled WGS sequence"/>
</dbReference>
<gene>
    <name evidence="3" type="ORF">GCM10007094_38350</name>
</gene>
<evidence type="ECO:0000259" key="2">
    <source>
        <dbReference type="Pfam" id="PF07811"/>
    </source>
</evidence>
<name>A0ABQ3EL55_9HYPH</name>
<feature type="transmembrane region" description="Helical" evidence="1">
    <location>
        <begin position="21"/>
        <end position="41"/>
    </location>
</feature>